<sequence length="167" mass="19326">MEVFGTQALIPEIGMFAVQKLPYHSCRRCGRCCTAKLIPLYEKDLERLGGFRSFYMPTNSLEREITGAAYKMMMVNSRCVFLDGTICKVYDMRPDTCRRHPFIVTRKRILVSAACPGVDWSRENNDLDYYRTLSSGISERLDRFIEARSRLSSRWTRLLAPGQRPQP</sequence>
<dbReference type="AlphaFoldDB" id="A0A7J3UZI3"/>
<dbReference type="PANTHER" id="PTHR35866">
    <property type="entry name" value="PUTATIVE-RELATED"/>
    <property type="match status" value="1"/>
</dbReference>
<accession>A0A7J3UZI3</accession>
<comment type="caution">
    <text evidence="1">The sequence shown here is derived from an EMBL/GenBank/DDBJ whole genome shotgun (WGS) entry which is preliminary data.</text>
</comment>
<dbReference type="InterPro" id="IPR005358">
    <property type="entry name" value="Puta_zinc/iron-chelating_dom"/>
</dbReference>
<reference evidence="1" key="1">
    <citation type="journal article" date="2020" name="mSystems">
        <title>Genome- and Community-Level Interaction Insights into Carbon Utilization and Element Cycling Functions of Hydrothermarchaeota in Hydrothermal Sediment.</title>
        <authorList>
            <person name="Zhou Z."/>
            <person name="Liu Y."/>
            <person name="Xu W."/>
            <person name="Pan J."/>
            <person name="Luo Z.H."/>
            <person name="Li M."/>
        </authorList>
    </citation>
    <scope>NUCLEOTIDE SEQUENCE [LARGE SCALE GENOMIC DNA]</scope>
    <source>
        <strain evidence="1">SpSt-1038</strain>
    </source>
</reference>
<proteinExistence type="predicted"/>
<name>A0A7J3UZI3_9CREN</name>
<dbReference type="Pfam" id="PF03692">
    <property type="entry name" value="CxxCxxCC"/>
    <property type="match status" value="1"/>
</dbReference>
<dbReference type="PANTHER" id="PTHR35866:SF1">
    <property type="entry name" value="YKGJ FAMILY CYSTEINE CLUSTER PROTEIN"/>
    <property type="match status" value="1"/>
</dbReference>
<evidence type="ECO:0000313" key="1">
    <source>
        <dbReference type="EMBL" id="HHI48813.1"/>
    </source>
</evidence>
<organism evidence="1">
    <name type="scientific">Candidatus Methanosuratincola petrocarbonis</name>
    <name type="common">ex Vanwonterghem et al. 2016</name>
    <dbReference type="NCBI Taxonomy" id="1867261"/>
    <lineage>
        <taxon>Archaea</taxon>
        <taxon>Thermoproteota</taxon>
        <taxon>Methanosuratincolia</taxon>
        <taxon>Candidatus Methanomethylicales</taxon>
        <taxon>Candidatus Methanomethylicaceae</taxon>
        <taxon>Candidatus Methanosuratincola (ex Vanwonterghem et al. 2016)</taxon>
    </lineage>
</organism>
<dbReference type="EMBL" id="DRVT01000016">
    <property type="protein sequence ID" value="HHI48813.1"/>
    <property type="molecule type" value="Genomic_DNA"/>
</dbReference>
<gene>
    <name evidence="1" type="ORF">ENL91_01425</name>
</gene>
<protein>
    <submittedName>
        <fullName evidence="1">YkgJ family cysteine cluster protein</fullName>
    </submittedName>
</protein>